<keyword evidence="2" id="KW-1185">Reference proteome</keyword>
<evidence type="ECO:0000313" key="2">
    <source>
        <dbReference type="Proteomes" id="UP000199051"/>
    </source>
</evidence>
<dbReference type="EMBL" id="FOGI01000022">
    <property type="protein sequence ID" value="SES48755.1"/>
    <property type="molecule type" value="Genomic_DNA"/>
</dbReference>
<organism evidence="1 2">
    <name type="scientific">Actinokineospora terrae</name>
    <dbReference type="NCBI Taxonomy" id="155974"/>
    <lineage>
        <taxon>Bacteria</taxon>
        <taxon>Bacillati</taxon>
        <taxon>Actinomycetota</taxon>
        <taxon>Actinomycetes</taxon>
        <taxon>Pseudonocardiales</taxon>
        <taxon>Pseudonocardiaceae</taxon>
        <taxon>Actinokineospora</taxon>
    </lineage>
</organism>
<reference evidence="2" key="1">
    <citation type="submission" date="2016-10" db="EMBL/GenBank/DDBJ databases">
        <authorList>
            <person name="Varghese N."/>
            <person name="Submissions S."/>
        </authorList>
    </citation>
    <scope>NUCLEOTIDE SEQUENCE [LARGE SCALE GENOMIC DNA]</scope>
    <source>
        <strain evidence="2">DSM 44260</strain>
    </source>
</reference>
<dbReference type="Proteomes" id="UP000199051">
    <property type="component" value="Unassembled WGS sequence"/>
</dbReference>
<protein>
    <submittedName>
        <fullName evidence="1">Uncharacterized protein</fullName>
    </submittedName>
</protein>
<accession>A0A1H9XRI2</accession>
<gene>
    <name evidence="1" type="ORF">SAMN04487818_1224</name>
</gene>
<name>A0A1H9XRI2_9PSEU</name>
<evidence type="ECO:0000313" key="1">
    <source>
        <dbReference type="EMBL" id="SES48755.1"/>
    </source>
</evidence>
<sequence>MDYTRDFHARRAIEEHLREQLRLVLDAAREHLDHPAALRWCPHPTCQSSIPWAAHRITTPKTSGILCRV</sequence>
<dbReference type="AlphaFoldDB" id="A0A1H9XRI2"/>
<proteinExistence type="predicted"/>